<protein>
    <recommendedName>
        <fullName evidence="7">Sushi domain-containing protein</fullName>
    </recommendedName>
</protein>
<evidence type="ECO:0000313" key="8">
    <source>
        <dbReference type="EMBL" id="KAF8768188.1"/>
    </source>
</evidence>
<name>A0A8T0E9R9_ARGBR</name>
<reference evidence="8" key="2">
    <citation type="submission" date="2020-06" db="EMBL/GenBank/DDBJ databases">
        <authorList>
            <person name="Sheffer M."/>
        </authorList>
    </citation>
    <scope>NUCLEOTIDE SEQUENCE</scope>
</reference>
<dbReference type="CDD" id="cd00033">
    <property type="entry name" value="CCP"/>
    <property type="match status" value="2"/>
</dbReference>
<evidence type="ECO:0000259" key="7">
    <source>
        <dbReference type="PROSITE" id="PS50923"/>
    </source>
</evidence>
<dbReference type="Gene3D" id="2.10.70.10">
    <property type="entry name" value="Complement Module, domain 1"/>
    <property type="match status" value="2"/>
</dbReference>
<reference evidence="8" key="1">
    <citation type="journal article" date="2020" name="bioRxiv">
        <title>Chromosome-level reference genome of the European wasp spider Argiope bruennichi: a resource for studies on range expansion and evolutionary adaptation.</title>
        <authorList>
            <person name="Sheffer M.M."/>
            <person name="Hoppe A."/>
            <person name="Krehenwinkel H."/>
            <person name="Uhl G."/>
            <person name="Kuss A.W."/>
            <person name="Jensen L."/>
            <person name="Jensen C."/>
            <person name="Gillespie R.G."/>
            <person name="Hoff K.J."/>
            <person name="Prost S."/>
        </authorList>
    </citation>
    <scope>NUCLEOTIDE SEQUENCE</scope>
</reference>
<keyword evidence="4" id="KW-0768">Sushi</keyword>
<keyword evidence="1 6" id="KW-0732">Signal</keyword>
<dbReference type="EMBL" id="JABXBU010002230">
    <property type="protein sequence ID" value="KAF8768188.1"/>
    <property type="molecule type" value="Genomic_DNA"/>
</dbReference>
<dbReference type="OrthoDB" id="10045365at2759"/>
<dbReference type="InterPro" id="IPR051277">
    <property type="entry name" value="SEZ6_CSMD_C4BPB_Regulators"/>
</dbReference>
<dbReference type="SUPFAM" id="SSF57535">
    <property type="entry name" value="Complement control module/SCR domain"/>
    <property type="match status" value="2"/>
</dbReference>
<sequence length="416" mass="47237">MAALSSFLFIFFSITAVFAKEPEVNCPAPRSPDHGQTFLYQDGSVVKYVCDPGYTLIGREMVRCFDGQWEEPIPFCIEVSDSGSDIPVKVSSEPLNVAPAPRPLFDWNGEEENATAEEGDLPQGDEARLRMVIMPRRRARLLSARVARLHSASELEEEEKKRSGKKDDAKSTTTIHLESPPSLVYVRRTVSPGKSDSQEATLQEQYRTASVHMTVDNKEDGDKLQVVALPRAAVAQNDKGDESLRHLYWMAQQYYPRSASLVEYRSGSPVVMTLSESQMAWINSLHPELRDQYLRDLYVLRAEEAVEGQRALSFLRRYDDGYNYYIRQPLAAQDLTAIYDYSCNQAGSHFVTAPKLANAHIARYDRRQNPNPPYNHYLTAVYRCNPGYVMLDTRFTELTCSRRNWIGTEPICVPRT</sequence>
<organism evidence="8 9">
    <name type="scientific">Argiope bruennichi</name>
    <name type="common">Wasp spider</name>
    <name type="synonym">Aranea bruennichi</name>
    <dbReference type="NCBI Taxonomy" id="94029"/>
    <lineage>
        <taxon>Eukaryota</taxon>
        <taxon>Metazoa</taxon>
        <taxon>Ecdysozoa</taxon>
        <taxon>Arthropoda</taxon>
        <taxon>Chelicerata</taxon>
        <taxon>Arachnida</taxon>
        <taxon>Araneae</taxon>
        <taxon>Araneomorphae</taxon>
        <taxon>Entelegynae</taxon>
        <taxon>Araneoidea</taxon>
        <taxon>Araneidae</taxon>
        <taxon>Argiope</taxon>
    </lineage>
</organism>
<dbReference type="AlphaFoldDB" id="A0A8T0E9R9"/>
<feature type="chain" id="PRO_5035787703" description="Sushi domain-containing protein" evidence="6">
    <location>
        <begin position="20"/>
        <end position="416"/>
    </location>
</feature>
<evidence type="ECO:0000256" key="5">
    <source>
        <dbReference type="SAM" id="MobiDB-lite"/>
    </source>
</evidence>
<feature type="compositionally biased region" description="Basic and acidic residues" evidence="5">
    <location>
        <begin position="158"/>
        <end position="170"/>
    </location>
</feature>
<keyword evidence="2" id="KW-0677">Repeat</keyword>
<gene>
    <name evidence="8" type="ORF">HNY73_021034</name>
</gene>
<dbReference type="InterPro" id="IPR035976">
    <property type="entry name" value="Sushi/SCR/CCP_sf"/>
</dbReference>
<comment type="caution">
    <text evidence="8">The sequence shown here is derived from an EMBL/GenBank/DDBJ whole genome shotgun (WGS) entry which is preliminary data.</text>
</comment>
<evidence type="ECO:0000256" key="2">
    <source>
        <dbReference type="ARBA" id="ARBA00022737"/>
    </source>
</evidence>
<keyword evidence="9" id="KW-1185">Reference proteome</keyword>
<dbReference type="PANTHER" id="PTHR45656:SF4">
    <property type="entry name" value="PROTEIN CBR-CLEC-78"/>
    <property type="match status" value="1"/>
</dbReference>
<dbReference type="PROSITE" id="PS50923">
    <property type="entry name" value="SUSHI"/>
    <property type="match status" value="1"/>
</dbReference>
<dbReference type="InterPro" id="IPR000436">
    <property type="entry name" value="Sushi_SCR_CCP_dom"/>
</dbReference>
<keyword evidence="3" id="KW-1015">Disulfide bond</keyword>
<evidence type="ECO:0000256" key="6">
    <source>
        <dbReference type="SAM" id="SignalP"/>
    </source>
</evidence>
<dbReference type="SMART" id="SM00032">
    <property type="entry name" value="CCP"/>
    <property type="match status" value="2"/>
</dbReference>
<feature type="domain" description="Sushi" evidence="7">
    <location>
        <begin position="24"/>
        <end position="78"/>
    </location>
</feature>
<evidence type="ECO:0000256" key="1">
    <source>
        <dbReference type="ARBA" id="ARBA00022729"/>
    </source>
</evidence>
<dbReference type="Proteomes" id="UP000807504">
    <property type="component" value="Unassembled WGS sequence"/>
</dbReference>
<feature type="region of interest" description="Disordered" evidence="5">
    <location>
        <begin position="152"/>
        <end position="178"/>
    </location>
</feature>
<evidence type="ECO:0000256" key="3">
    <source>
        <dbReference type="ARBA" id="ARBA00023157"/>
    </source>
</evidence>
<comment type="caution">
    <text evidence="4">Lacks conserved residue(s) required for the propagation of feature annotation.</text>
</comment>
<accession>A0A8T0E9R9</accession>
<dbReference type="OMA" id="SQMAWIN"/>
<dbReference type="Pfam" id="PF00084">
    <property type="entry name" value="Sushi"/>
    <property type="match status" value="2"/>
</dbReference>
<proteinExistence type="predicted"/>
<feature type="signal peptide" evidence="6">
    <location>
        <begin position="1"/>
        <end position="19"/>
    </location>
</feature>
<dbReference type="PANTHER" id="PTHR45656">
    <property type="entry name" value="PROTEIN CBR-CLEC-78"/>
    <property type="match status" value="1"/>
</dbReference>
<evidence type="ECO:0000313" key="9">
    <source>
        <dbReference type="Proteomes" id="UP000807504"/>
    </source>
</evidence>
<evidence type="ECO:0000256" key="4">
    <source>
        <dbReference type="PROSITE-ProRule" id="PRU00302"/>
    </source>
</evidence>